<keyword evidence="1" id="KW-0547">Nucleotide-binding</keyword>
<dbReference type="InterPro" id="IPR051309">
    <property type="entry name" value="ABCF_ATPase"/>
</dbReference>
<accession>A0A0B2JXY0</accession>
<dbReference type="PANTHER" id="PTHR42855">
    <property type="entry name" value="ABC TRANSPORTER ATP-BINDING SUBUNIT"/>
    <property type="match status" value="1"/>
</dbReference>
<reference evidence="4 5" key="1">
    <citation type="journal article" date="2013" name="PLoS ONE">
        <title>Identification and characterization of three novel lipases belonging to families II and V from Anaerovibrio lipolyticus 5ST.</title>
        <authorList>
            <person name="Prive F."/>
            <person name="Kaderbhai N.N."/>
            <person name="Girdwood S."/>
            <person name="Worgan H.J."/>
            <person name="Pinloche E."/>
            <person name="Scollan N.D."/>
            <person name="Huws S.A."/>
            <person name="Newbold C.J."/>
        </authorList>
    </citation>
    <scope>NUCLEOTIDE SEQUENCE [LARGE SCALE GENOMIC DNA]</scope>
    <source>
        <strain evidence="4 5">5S</strain>
    </source>
</reference>
<evidence type="ECO:0000256" key="2">
    <source>
        <dbReference type="ARBA" id="ARBA00022840"/>
    </source>
</evidence>
<protein>
    <submittedName>
        <fullName evidence="4">Heme ABC transporter ATP-binding protein</fullName>
    </submittedName>
</protein>
<dbReference type="RefSeq" id="WP_039210103.1">
    <property type="nucleotide sequence ID" value="NZ_JSCE01000190.1"/>
</dbReference>
<keyword evidence="2 4" id="KW-0067">ATP-binding</keyword>
<dbReference type="Pfam" id="PF00005">
    <property type="entry name" value="ABC_tran"/>
    <property type="match status" value="1"/>
</dbReference>
<dbReference type="GO" id="GO:0016887">
    <property type="term" value="F:ATP hydrolysis activity"/>
    <property type="evidence" value="ECO:0007669"/>
    <property type="project" value="InterPro"/>
</dbReference>
<feature type="non-terminal residue" evidence="4">
    <location>
        <position position="216"/>
    </location>
</feature>
<comment type="caution">
    <text evidence="4">The sequence shown here is derived from an EMBL/GenBank/DDBJ whole genome shotgun (WGS) entry which is preliminary data.</text>
</comment>
<organism evidence="4 5">
    <name type="scientific">Anaerovibrio lipolyticus</name>
    <dbReference type="NCBI Taxonomy" id="82374"/>
    <lineage>
        <taxon>Bacteria</taxon>
        <taxon>Bacillati</taxon>
        <taxon>Bacillota</taxon>
        <taxon>Negativicutes</taxon>
        <taxon>Selenomonadales</taxon>
        <taxon>Selenomonadaceae</taxon>
        <taxon>Anaerovibrio</taxon>
    </lineage>
</organism>
<dbReference type="STRING" id="82374.NZ47_10070"/>
<dbReference type="PANTHER" id="PTHR42855:SF2">
    <property type="entry name" value="DRUG RESISTANCE ABC TRANSPORTER,ATP-BINDING PROTEIN"/>
    <property type="match status" value="1"/>
</dbReference>
<gene>
    <name evidence="4" type="ORF">NZ47_10070</name>
</gene>
<evidence type="ECO:0000313" key="4">
    <source>
        <dbReference type="EMBL" id="KHM51516.1"/>
    </source>
</evidence>
<dbReference type="PROSITE" id="PS50893">
    <property type="entry name" value="ABC_TRANSPORTER_2"/>
    <property type="match status" value="1"/>
</dbReference>
<evidence type="ECO:0000313" key="5">
    <source>
        <dbReference type="Proteomes" id="UP000030993"/>
    </source>
</evidence>
<dbReference type="FunFam" id="3.40.50.300:FF:000011">
    <property type="entry name" value="Putative ABC transporter ATP-binding component"/>
    <property type="match status" value="1"/>
</dbReference>
<dbReference type="EMBL" id="JSCE01000190">
    <property type="protein sequence ID" value="KHM51516.1"/>
    <property type="molecule type" value="Genomic_DNA"/>
</dbReference>
<proteinExistence type="predicted"/>
<dbReference type="InterPro" id="IPR003439">
    <property type="entry name" value="ABC_transporter-like_ATP-bd"/>
</dbReference>
<dbReference type="GO" id="GO:0005524">
    <property type="term" value="F:ATP binding"/>
    <property type="evidence" value="ECO:0007669"/>
    <property type="project" value="UniProtKB-KW"/>
</dbReference>
<dbReference type="Proteomes" id="UP000030993">
    <property type="component" value="Unassembled WGS sequence"/>
</dbReference>
<dbReference type="CDD" id="cd03221">
    <property type="entry name" value="ABCF_EF-3"/>
    <property type="match status" value="1"/>
</dbReference>
<evidence type="ECO:0000259" key="3">
    <source>
        <dbReference type="PROSITE" id="PS50893"/>
    </source>
</evidence>
<sequence>MSIVNVERMSHGFGARTIFEDVSFRLLKGEHVALVGANGEGKSTFLSIITGQMTPDEGKVEWAKRVTSGYLDQHAVLKAGMTIRDVLKTAFDEMYKLEAEMQSCYDKMGEASPEEMEKLLNDAGEIQEILDAHSFYTLDSKIEEVAGGLGLRDIGLDHMVDELSGGQRTKVLLTKLLLQSPDILILDEPTNYLDVEHIEWLKTYLQGYENAFILVS</sequence>
<dbReference type="InterPro" id="IPR027417">
    <property type="entry name" value="P-loop_NTPase"/>
</dbReference>
<dbReference type="Gene3D" id="3.40.50.300">
    <property type="entry name" value="P-loop containing nucleotide triphosphate hydrolases"/>
    <property type="match status" value="1"/>
</dbReference>
<dbReference type="SUPFAM" id="SSF52540">
    <property type="entry name" value="P-loop containing nucleoside triphosphate hydrolases"/>
    <property type="match status" value="1"/>
</dbReference>
<name>A0A0B2JXY0_9FIRM</name>
<dbReference type="AlphaFoldDB" id="A0A0B2JXY0"/>
<feature type="domain" description="ABC transporter" evidence="3">
    <location>
        <begin position="1"/>
        <end position="215"/>
    </location>
</feature>
<evidence type="ECO:0000256" key="1">
    <source>
        <dbReference type="ARBA" id="ARBA00022741"/>
    </source>
</evidence>
<keyword evidence="5" id="KW-1185">Reference proteome</keyword>